<evidence type="ECO:0000313" key="2">
    <source>
        <dbReference type="Proteomes" id="UP001603857"/>
    </source>
</evidence>
<name>A0ABD1LRV8_9FABA</name>
<reference evidence="1 2" key="1">
    <citation type="submission" date="2024-08" db="EMBL/GenBank/DDBJ databases">
        <title>Insights into the chromosomal genome structure of Flemingia macrophylla.</title>
        <authorList>
            <person name="Ding Y."/>
            <person name="Zhao Y."/>
            <person name="Bi W."/>
            <person name="Wu M."/>
            <person name="Zhao G."/>
            <person name="Gong Y."/>
            <person name="Li W."/>
            <person name="Zhang P."/>
        </authorList>
    </citation>
    <scope>NUCLEOTIDE SEQUENCE [LARGE SCALE GENOMIC DNA]</scope>
    <source>
        <strain evidence="1">DYQJB</strain>
        <tissue evidence="1">Leaf</tissue>
    </source>
</reference>
<dbReference type="SUPFAM" id="SSF52058">
    <property type="entry name" value="L domain-like"/>
    <property type="match status" value="1"/>
</dbReference>
<gene>
    <name evidence="1" type="ORF">Fmac_025303</name>
</gene>
<dbReference type="InterPro" id="IPR032675">
    <property type="entry name" value="LRR_dom_sf"/>
</dbReference>
<evidence type="ECO:0008006" key="3">
    <source>
        <dbReference type="Google" id="ProtNLM"/>
    </source>
</evidence>
<comment type="caution">
    <text evidence="1">The sequence shown here is derived from an EMBL/GenBank/DDBJ whole genome shotgun (WGS) entry which is preliminary data.</text>
</comment>
<proteinExistence type="predicted"/>
<accession>A0ABD1LRV8</accession>
<dbReference type="AlphaFoldDB" id="A0ABD1LRV8"/>
<dbReference type="EMBL" id="JBGMDY010000008">
    <property type="protein sequence ID" value="KAL2326245.1"/>
    <property type="molecule type" value="Genomic_DNA"/>
</dbReference>
<evidence type="ECO:0000313" key="1">
    <source>
        <dbReference type="EMBL" id="KAL2326245.1"/>
    </source>
</evidence>
<dbReference type="Gene3D" id="3.80.10.10">
    <property type="entry name" value="Ribonuclease Inhibitor"/>
    <property type="match status" value="1"/>
</dbReference>
<sequence length="186" mass="20265">MILQGHTHHHLKSLTIIVCPRFESFPSNGLSAPSLESLRIEKLEKLTSLPGGMNDELPCLTRMDILECPQLEMFSNGRISSSVKLMGLSYRSKLFASLRGALGPNPTLDKLSVYNVDAESFPDEGVLPPSRTSLGRRGRTALKGIQTGVASVHFAPGPTSLLPRPTGLLPRLTDCLFQPKIFSTPE</sequence>
<protein>
    <recommendedName>
        <fullName evidence="3">Disease resistance protein</fullName>
    </recommendedName>
</protein>
<organism evidence="1 2">
    <name type="scientific">Flemingia macrophylla</name>
    <dbReference type="NCBI Taxonomy" id="520843"/>
    <lineage>
        <taxon>Eukaryota</taxon>
        <taxon>Viridiplantae</taxon>
        <taxon>Streptophyta</taxon>
        <taxon>Embryophyta</taxon>
        <taxon>Tracheophyta</taxon>
        <taxon>Spermatophyta</taxon>
        <taxon>Magnoliopsida</taxon>
        <taxon>eudicotyledons</taxon>
        <taxon>Gunneridae</taxon>
        <taxon>Pentapetalae</taxon>
        <taxon>rosids</taxon>
        <taxon>fabids</taxon>
        <taxon>Fabales</taxon>
        <taxon>Fabaceae</taxon>
        <taxon>Papilionoideae</taxon>
        <taxon>50 kb inversion clade</taxon>
        <taxon>NPAAA clade</taxon>
        <taxon>indigoferoid/millettioid clade</taxon>
        <taxon>Phaseoleae</taxon>
        <taxon>Flemingia</taxon>
    </lineage>
</organism>
<keyword evidence="2" id="KW-1185">Reference proteome</keyword>
<dbReference type="Proteomes" id="UP001603857">
    <property type="component" value="Unassembled WGS sequence"/>
</dbReference>